<reference evidence="2" key="1">
    <citation type="submission" date="2023-06" db="EMBL/GenBank/DDBJ databases">
        <authorList>
            <person name="Polev D.E."/>
            <person name="Saitova A.T."/>
            <person name="Bogumilchik E.A."/>
            <person name="Kokorina G.I."/>
            <person name="Voskresenskaia E.A."/>
        </authorList>
    </citation>
    <scope>NUCLEOTIDE SEQUENCE</scope>
    <source>
        <strain evidence="2">2145 StPb PI</strain>
    </source>
</reference>
<comment type="caution">
    <text evidence="2">The sequence shown here is derived from an EMBL/GenBank/DDBJ whole genome shotgun (WGS) entry which is preliminary data.</text>
</comment>
<dbReference type="Proteomes" id="UP001167864">
    <property type="component" value="Unassembled WGS sequence"/>
</dbReference>
<evidence type="ECO:0000313" key="3">
    <source>
        <dbReference type="Proteomes" id="UP001167864"/>
    </source>
</evidence>
<feature type="signal peptide" evidence="1">
    <location>
        <begin position="1"/>
        <end position="21"/>
    </location>
</feature>
<dbReference type="AlphaFoldDB" id="A0AAW7K977"/>
<proteinExistence type="predicted"/>
<keyword evidence="1" id="KW-0732">Signal</keyword>
<dbReference type="InterPro" id="IPR008617">
    <property type="entry name" value="Uncharacterised_YcgJ"/>
</dbReference>
<dbReference type="EMBL" id="JAUEHU010000012">
    <property type="protein sequence ID" value="MDN0088295.1"/>
    <property type="molecule type" value="Genomic_DNA"/>
</dbReference>
<dbReference type="Pfam" id="PF05666">
    <property type="entry name" value="YcgJ"/>
    <property type="match status" value="1"/>
</dbReference>
<gene>
    <name evidence="2" type="ORF">QVN42_13005</name>
</gene>
<dbReference type="RefSeq" id="WP_289818056.1">
    <property type="nucleotide sequence ID" value="NZ_JAUEHU010000012.1"/>
</dbReference>
<accession>A0AAW7K977</accession>
<sequence length="121" mass="13419">MNKSLAMLVLSLGFVAAYADAATTKNRLQSPTPGVVCDKYVCADAKNGISVPLTERYLGKKKSQRLASQGDFDRTQFTFVNGIFCDVKERLCRKDRYYGVDGKHSGAIDEQTTELLFGQNR</sequence>
<evidence type="ECO:0000256" key="1">
    <source>
        <dbReference type="SAM" id="SignalP"/>
    </source>
</evidence>
<protein>
    <submittedName>
        <fullName evidence="2">YcgJ family protein</fullName>
    </submittedName>
</protein>
<feature type="chain" id="PRO_5043476763" evidence="1">
    <location>
        <begin position="22"/>
        <end position="121"/>
    </location>
</feature>
<name>A0AAW7K977_9GAMM</name>
<evidence type="ECO:0000313" key="2">
    <source>
        <dbReference type="EMBL" id="MDN0088295.1"/>
    </source>
</evidence>
<organism evidence="2 3">
    <name type="scientific">Yersinia nurmii</name>
    <dbReference type="NCBI Taxonomy" id="685706"/>
    <lineage>
        <taxon>Bacteria</taxon>
        <taxon>Pseudomonadati</taxon>
        <taxon>Pseudomonadota</taxon>
        <taxon>Gammaproteobacteria</taxon>
        <taxon>Enterobacterales</taxon>
        <taxon>Yersiniaceae</taxon>
        <taxon>Yersinia</taxon>
    </lineage>
</organism>